<organism evidence="7 8">
    <name type="scientific">Diaporthe australafricana</name>
    <dbReference type="NCBI Taxonomy" id="127596"/>
    <lineage>
        <taxon>Eukaryota</taxon>
        <taxon>Fungi</taxon>
        <taxon>Dikarya</taxon>
        <taxon>Ascomycota</taxon>
        <taxon>Pezizomycotina</taxon>
        <taxon>Sordariomycetes</taxon>
        <taxon>Sordariomycetidae</taxon>
        <taxon>Diaporthales</taxon>
        <taxon>Diaporthaceae</taxon>
        <taxon>Diaporthe</taxon>
    </lineage>
</organism>
<protein>
    <recommendedName>
        <fullName evidence="6">MYND-type domain-containing protein</fullName>
    </recommendedName>
</protein>
<feature type="compositionally biased region" description="Polar residues" evidence="5">
    <location>
        <begin position="807"/>
        <end position="816"/>
    </location>
</feature>
<dbReference type="Gene3D" id="6.10.140.2220">
    <property type="match status" value="1"/>
</dbReference>
<comment type="caution">
    <text evidence="7">The sequence shown here is derived from an EMBL/GenBank/DDBJ whole genome shotgun (WGS) entry which is preliminary data.</text>
</comment>
<feature type="compositionally biased region" description="Basic and acidic residues" evidence="5">
    <location>
        <begin position="684"/>
        <end position="693"/>
    </location>
</feature>
<feature type="compositionally biased region" description="Polar residues" evidence="5">
    <location>
        <begin position="933"/>
        <end position="944"/>
    </location>
</feature>
<feature type="compositionally biased region" description="Basic and acidic residues" evidence="5">
    <location>
        <begin position="739"/>
        <end position="780"/>
    </location>
</feature>
<dbReference type="PROSITE" id="PS01360">
    <property type="entry name" value="ZF_MYND_1"/>
    <property type="match status" value="1"/>
</dbReference>
<evidence type="ECO:0000313" key="7">
    <source>
        <dbReference type="EMBL" id="KAL1856951.1"/>
    </source>
</evidence>
<dbReference type="EMBL" id="JAWRVE010000117">
    <property type="protein sequence ID" value="KAL1856951.1"/>
    <property type="molecule type" value="Genomic_DNA"/>
</dbReference>
<keyword evidence="2 4" id="KW-0863">Zinc-finger</keyword>
<dbReference type="PROSITE" id="PS50865">
    <property type="entry name" value="ZF_MYND_2"/>
    <property type="match status" value="1"/>
</dbReference>
<feature type="compositionally biased region" description="Basic and acidic residues" evidence="5">
    <location>
        <begin position="335"/>
        <end position="374"/>
    </location>
</feature>
<dbReference type="SUPFAM" id="SSF144232">
    <property type="entry name" value="HIT/MYND zinc finger-like"/>
    <property type="match status" value="1"/>
</dbReference>
<sequence>MSEPDETAAERLSIQILRDTYDKKHTAARNLFYAGQLEHAITALTRILEGEKRELPDDHDRIATTLYKLGQVYLCDGKLEKASYHLKQALWIRVRKLQSLAQSEDTKEEESEEMFVARRAVAISTDSMAGLYEQVGNFVAAKTIREEGLKYDRAICGSSECAGPVMLDPKSYKGCGQCEAVFYCSRECQVEDWTKRHKRLCQRNSELKKAGAFDKAGDLKSAGELEKLLKAGALKKAREADSSATDSKPVPALHAVTFDSHAQGLEPETDDRSGLEALARACEVHSALDDKEMESEKAEPLKERDEKPDAEEGSARSWPTVPQIVNTPQQEDSIDEGRPEDLVTDAQAREQPDPKGHKTSIAERIKALEDETAKHQARRQALLSKIDGKTTLEIQQLLDPTGHKKPLAEKIKALQDETARRQARRQALLSNINGKALESVKEQDDKPDPGEGSARSQPDLKCQVTSIAAGFKAHADENARLKAQMLALTTETRENAKKVEESRRIRDQLMAQVLAHKSKRQGKALESEKKTDPTNSLSRSIGPLESDKEQDNKPDPGEGSTRSQPDPTEGEGSRLPVPTITTTPPPEDKGETGIPLTKEEANEQPNSQDHQEPKSSKEEEEQRALESDPGKESGGSRPPEKARKQPNSQDHQESQSSKQEAREQPGSQGHQESQSSKKKGKMKAKPDKPDRSRLHCNTCGAKGHDDESCWKAHPERVPETLWKSHNPPVTRKAGSSSKSDSKKEQTYPPDSTDKSRPDNLERTKPEAQADPAEEVKRQDRTGGPPPAEVVADPPDSAQESRPGDLGHNQSETSPGPNTKVEHQDGSGGPPPPPEVVVDPPDSTPESRPGDVGHIQPETSTGPAAEVEHQDETGSSRQPPGIAVQPSDSTVESRPDNPGHVEPEATSAPAAKVKPQEENEGLKTPPPGDDTDVSSHTMGNSSPSEVTRDQPADDQTARHRVDYEDANTWGFWRRFHVWNQTGALWAPSGRTMYWYCDDDCVCVDWEGDGKPPGH</sequence>
<feature type="compositionally biased region" description="Low complexity" evidence="5">
    <location>
        <begin position="664"/>
        <end position="674"/>
    </location>
</feature>
<feature type="compositionally biased region" description="Basic and acidic residues" evidence="5">
    <location>
        <begin position="491"/>
        <end position="507"/>
    </location>
</feature>
<feature type="compositionally biased region" description="Basic and acidic residues" evidence="5">
    <location>
        <begin position="945"/>
        <end position="957"/>
    </location>
</feature>
<keyword evidence="1" id="KW-0479">Metal-binding</keyword>
<feature type="domain" description="MYND-type" evidence="6">
    <location>
        <begin position="153"/>
        <end position="201"/>
    </location>
</feature>
<feature type="compositionally biased region" description="Low complexity" evidence="5">
    <location>
        <begin position="835"/>
        <end position="846"/>
    </location>
</feature>
<proteinExistence type="predicted"/>
<evidence type="ECO:0000256" key="2">
    <source>
        <dbReference type="ARBA" id="ARBA00022771"/>
    </source>
</evidence>
<dbReference type="InterPro" id="IPR002893">
    <property type="entry name" value="Znf_MYND"/>
</dbReference>
<evidence type="ECO:0000313" key="8">
    <source>
        <dbReference type="Proteomes" id="UP001583177"/>
    </source>
</evidence>
<feature type="compositionally biased region" description="Basic and acidic residues" evidence="5">
    <location>
        <begin position="438"/>
        <end position="449"/>
    </location>
</feature>
<dbReference type="Pfam" id="PF13424">
    <property type="entry name" value="TPR_12"/>
    <property type="match status" value="1"/>
</dbReference>
<dbReference type="Proteomes" id="UP001583177">
    <property type="component" value="Unassembled WGS sequence"/>
</dbReference>
<feature type="region of interest" description="Disordered" evidence="5">
    <location>
        <begin position="286"/>
        <end position="391"/>
    </location>
</feature>
<feature type="region of interest" description="Disordered" evidence="5">
    <location>
        <begin position="488"/>
        <end position="957"/>
    </location>
</feature>
<gene>
    <name evidence="7" type="ORF">Daus18300_010510</name>
</gene>
<accession>A0ABR3WA31</accession>
<feature type="compositionally biased region" description="Basic and acidic residues" evidence="5">
    <location>
        <begin position="545"/>
        <end position="556"/>
    </location>
</feature>
<feature type="compositionally biased region" description="Basic and acidic residues" evidence="5">
    <location>
        <begin position="890"/>
        <end position="902"/>
    </location>
</feature>
<dbReference type="Gene3D" id="1.25.40.10">
    <property type="entry name" value="Tetratricopeptide repeat domain"/>
    <property type="match status" value="1"/>
</dbReference>
<evidence type="ECO:0000256" key="5">
    <source>
        <dbReference type="SAM" id="MobiDB-lite"/>
    </source>
</evidence>
<dbReference type="InterPro" id="IPR011990">
    <property type="entry name" value="TPR-like_helical_dom_sf"/>
</dbReference>
<feature type="compositionally biased region" description="Basic and acidic residues" evidence="5">
    <location>
        <begin position="523"/>
        <end position="532"/>
    </location>
</feature>
<feature type="compositionally biased region" description="Polar residues" evidence="5">
    <location>
        <begin position="645"/>
        <end position="658"/>
    </location>
</feature>
<dbReference type="SUPFAM" id="SSF48452">
    <property type="entry name" value="TPR-like"/>
    <property type="match status" value="1"/>
</dbReference>
<keyword evidence="3" id="KW-0862">Zinc</keyword>
<evidence type="ECO:0000259" key="6">
    <source>
        <dbReference type="PROSITE" id="PS50865"/>
    </source>
</evidence>
<feature type="region of interest" description="Disordered" evidence="5">
    <location>
        <begin position="430"/>
        <end position="461"/>
    </location>
</feature>
<evidence type="ECO:0000256" key="4">
    <source>
        <dbReference type="PROSITE-ProRule" id="PRU00134"/>
    </source>
</evidence>
<dbReference type="Pfam" id="PF01753">
    <property type="entry name" value="zf-MYND"/>
    <property type="match status" value="1"/>
</dbReference>
<feature type="compositionally biased region" description="Basic and acidic residues" evidence="5">
    <location>
        <begin position="586"/>
        <end position="601"/>
    </location>
</feature>
<reference evidence="7 8" key="1">
    <citation type="journal article" date="2024" name="IMA Fungus">
        <title>IMA Genome - F19 : A genome assembly and annotation guide to empower mycologists, including annotated draft genome sequences of Ceratocystis pirilliformis, Diaporthe australafricana, Fusarium ophioides, Paecilomyces lecythidis, and Sporothrix stenoceras.</title>
        <authorList>
            <person name="Aylward J."/>
            <person name="Wilson A.M."/>
            <person name="Visagie C.M."/>
            <person name="Spraker J."/>
            <person name="Barnes I."/>
            <person name="Buitendag C."/>
            <person name="Ceriani C."/>
            <person name="Del Mar Angel L."/>
            <person name="du Plessis D."/>
            <person name="Fuchs T."/>
            <person name="Gasser K."/>
            <person name="Kramer D."/>
            <person name="Li W."/>
            <person name="Munsamy K."/>
            <person name="Piso A."/>
            <person name="Price J.L."/>
            <person name="Sonnekus B."/>
            <person name="Thomas C."/>
            <person name="van der Nest A."/>
            <person name="van Dijk A."/>
            <person name="van Heerden A."/>
            <person name="van Vuuren N."/>
            <person name="Yilmaz N."/>
            <person name="Duong T.A."/>
            <person name="van der Merwe N.A."/>
            <person name="Wingfield M.J."/>
            <person name="Wingfield B.D."/>
        </authorList>
    </citation>
    <scope>NUCLEOTIDE SEQUENCE [LARGE SCALE GENOMIC DNA]</scope>
    <source>
        <strain evidence="7 8">CMW 18300</strain>
    </source>
</reference>
<feature type="compositionally biased region" description="Basic and acidic residues" evidence="5">
    <location>
        <begin position="609"/>
        <end position="631"/>
    </location>
</feature>
<name>A0ABR3WA31_9PEZI</name>
<evidence type="ECO:0000256" key="1">
    <source>
        <dbReference type="ARBA" id="ARBA00022723"/>
    </source>
</evidence>
<feature type="compositionally biased region" description="Basic and acidic residues" evidence="5">
    <location>
        <begin position="702"/>
        <end position="718"/>
    </location>
</feature>
<evidence type="ECO:0000256" key="3">
    <source>
        <dbReference type="ARBA" id="ARBA00022833"/>
    </source>
</evidence>
<keyword evidence="8" id="KW-1185">Reference proteome</keyword>
<feature type="compositionally biased region" description="Basic and acidic residues" evidence="5">
    <location>
        <begin position="286"/>
        <end position="307"/>
    </location>
</feature>